<dbReference type="PROSITE" id="PS00356">
    <property type="entry name" value="HTH_LACI_1"/>
    <property type="match status" value="1"/>
</dbReference>
<proteinExistence type="predicted"/>
<organism evidence="6 7">
    <name type="scientific">Novosphingobium capsulatum</name>
    <dbReference type="NCBI Taxonomy" id="13688"/>
    <lineage>
        <taxon>Bacteria</taxon>
        <taxon>Pseudomonadati</taxon>
        <taxon>Pseudomonadota</taxon>
        <taxon>Alphaproteobacteria</taxon>
        <taxon>Sphingomonadales</taxon>
        <taxon>Sphingomonadaceae</taxon>
        <taxon>Novosphingobium</taxon>
    </lineage>
</organism>
<gene>
    <name evidence="6" type="ORF">J2792_003048</name>
</gene>
<dbReference type="EMBL" id="JAVDRD010000008">
    <property type="protein sequence ID" value="MDR6512165.1"/>
    <property type="molecule type" value="Genomic_DNA"/>
</dbReference>
<evidence type="ECO:0000256" key="1">
    <source>
        <dbReference type="ARBA" id="ARBA00023015"/>
    </source>
</evidence>
<dbReference type="InterPro" id="IPR028082">
    <property type="entry name" value="Peripla_BP_I"/>
</dbReference>
<dbReference type="CDD" id="cd01392">
    <property type="entry name" value="HTH_LacI"/>
    <property type="match status" value="1"/>
</dbReference>
<accession>A0ABU1MP91</accession>
<dbReference type="PROSITE" id="PS50932">
    <property type="entry name" value="HTH_LACI_2"/>
    <property type="match status" value="1"/>
</dbReference>
<keyword evidence="3" id="KW-0804">Transcription</keyword>
<dbReference type="Pfam" id="PF13377">
    <property type="entry name" value="Peripla_BP_3"/>
    <property type="match status" value="1"/>
</dbReference>
<reference evidence="6 7" key="1">
    <citation type="submission" date="2023-07" db="EMBL/GenBank/DDBJ databases">
        <title>Sorghum-associated microbial communities from plants grown in Nebraska, USA.</title>
        <authorList>
            <person name="Schachtman D."/>
        </authorList>
    </citation>
    <scope>NUCLEOTIDE SEQUENCE [LARGE SCALE GENOMIC DNA]</scope>
    <source>
        <strain evidence="6 7">DS1027</strain>
    </source>
</reference>
<sequence>MTDQDNGRVKRGQRRGARGPTVADVARLAQVSPMTVSRVVNSDPKVHEATRAKVEKAIAELGYVPNLAARSLAGGRQCRIGLLHSNPSSAYLSEFLVGSNEQANAMGAQLLVEHFEEEASREALAAKLLSHRVDAVLLPPPLSDDVLLLECINRAGLVMAQVATGAPSPLAHAVTIDDEAAAYALTARLTGLGHRRIGFIGGAPNQTASALRRNGYRRALAEAGIDGDRRLETTGDFTFRSGMDCALALLSLDEPPTAIFASNDDMAAATVAAAHRMGLDVPRQLSVCGFDDTASATNVWPELTTARQPVADMAREAVRLLVDSVFDPKARAPRHVRVDFSLVLRASDAKLIAPRAG</sequence>
<dbReference type="Gene3D" id="3.40.50.2300">
    <property type="match status" value="2"/>
</dbReference>
<evidence type="ECO:0000313" key="7">
    <source>
        <dbReference type="Proteomes" id="UP001184150"/>
    </source>
</evidence>
<evidence type="ECO:0000259" key="5">
    <source>
        <dbReference type="PROSITE" id="PS50932"/>
    </source>
</evidence>
<feature type="domain" description="HTH lacI-type" evidence="5">
    <location>
        <begin position="20"/>
        <end position="74"/>
    </location>
</feature>
<dbReference type="Pfam" id="PF00356">
    <property type="entry name" value="LacI"/>
    <property type="match status" value="1"/>
</dbReference>
<dbReference type="Gene3D" id="1.10.260.40">
    <property type="entry name" value="lambda repressor-like DNA-binding domains"/>
    <property type="match status" value="1"/>
</dbReference>
<dbReference type="RefSeq" id="WP_309805816.1">
    <property type="nucleotide sequence ID" value="NZ_JAVDRD010000008.1"/>
</dbReference>
<keyword evidence="7" id="KW-1185">Reference proteome</keyword>
<dbReference type="Proteomes" id="UP001184150">
    <property type="component" value="Unassembled WGS sequence"/>
</dbReference>
<evidence type="ECO:0000256" key="4">
    <source>
        <dbReference type="SAM" id="MobiDB-lite"/>
    </source>
</evidence>
<protein>
    <submittedName>
        <fullName evidence="6">LacI family transcriptional regulator</fullName>
    </submittedName>
</protein>
<dbReference type="SUPFAM" id="SSF47413">
    <property type="entry name" value="lambda repressor-like DNA-binding domains"/>
    <property type="match status" value="1"/>
</dbReference>
<dbReference type="CDD" id="cd01545">
    <property type="entry name" value="PBP1_SalR"/>
    <property type="match status" value="1"/>
</dbReference>
<dbReference type="PANTHER" id="PTHR30146:SF153">
    <property type="entry name" value="LACTOSE OPERON REPRESSOR"/>
    <property type="match status" value="1"/>
</dbReference>
<name>A0ABU1MP91_9SPHN</name>
<dbReference type="InterPro" id="IPR010982">
    <property type="entry name" value="Lambda_DNA-bd_dom_sf"/>
</dbReference>
<dbReference type="InterPro" id="IPR046335">
    <property type="entry name" value="LacI/GalR-like_sensor"/>
</dbReference>
<dbReference type="SMART" id="SM00354">
    <property type="entry name" value="HTH_LACI"/>
    <property type="match status" value="1"/>
</dbReference>
<dbReference type="SUPFAM" id="SSF53822">
    <property type="entry name" value="Periplasmic binding protein-like I"/>
    <property type="match status" value="1"/>
</dbReference>
<evidence type="ECO:0000256" key="3">
    <source>
        <dbReference type="ARBA" id="ARBA00023163"/>
    </source>
</evidence>
<keyword evidence="1" id="KW-0805">Transcription regulation</keyword>
<evidence type="ECO:0000313" key="6">
    <source>
        <dbReference type="EMBL" id="MDR6512165.1"/>
    </source>
</evidence>
<keyword evidence="2" id="KW-0238">DNA-binding</keyword>
<feature type="region of interest" description="Disordered" evidence="4">
    <location>
        <begin position="1"/>
        <end position="21"/>
    </location>
</feature>
<dbReference type="InterPro" id="IPR000843">
    <property type="entry name" value="HTH_LacI"/>
</dbReference>
<evidence type="ECO:0000256" key="2">
    <source>
        <dbReference type="ARBA" id="ARBA00023125"/>
    </source>
</evidence>
<comment type="caution">
    <text evidence="6">The sequence shown here is derived from an EMBL/GenBank/DDBJ whole genome shotgun (WGS) entry which is preliminary data.</text>
</comment>
<dbReference type="PANTHER" id="PTHR30146">
    <property type="entry name" value="LACI-RELATED TRANSCRIPTIONAL REPRESSOR"/>
    <property type="match status" value="1"/>
</dbReference>